<feature type="non-terminal residue" evidence="2">
    <location>
        <position position="1"/>
    </location>
</feature>
<dbReference type="AlphaFoldDB" id="A7TB07"/>
<dbReference type="EMBL" id="DS474647">
    <property type="protein sequence ID" value="EDO26810.1"/>
    <property type="molecule type" value="Genomic_DNA"/>
</dbReference>
<evidence type="ECO:0000259" key="1">
    <source>
        <dbReference type="Pfam" id="PF17921"/>
    </source>
</evidence>
<dbReference type="InParanoid" id="A7TB07"/>
<proteinExistence type="predicted"/>
<dbReference type="Proteomes" id="UP000001593">
    <property type="component" value="Unassembled WGS sequence"/>
</dbReference>
<feature type="non-terminal residue" evidence="2">
    <location>
        <position position="62"/>
    </location>
</feature>
<reference evidence="2 3" key="1">
    <citation type="journal article" date="2007" name="Science">
        <title>Sea anemone genome reveals ancestral eumetazoan gene repertoire and genomic organization.</title>
        <authorList>
            <person name="Putnam N.H."/>
            <person name="Srivastava M."/>
            <person name="Hellsten U."/>
            <person name="Dirks B."/>
            <person name="Chapman J."/>
            <person name="Salamov A."/>
            <person name="Terry A."/>
            <person name="Shapiro H."/>
            <person name="Lindquist E."/>
            <person name="Kapitonov V.V."/>
            <person name="Jurka J."/>
            <person name="Genikhovich G."/>
            <person name="Grigoriev I.V."/>
            <person name="Lucas S.M."/>
            <person name="Steele R.E."/>
            <person name="Finnerty J.R."/>
            <person name="Technau U."/>
            <person name="Martindale M.Q."/>
            <person name="Rokhsar D.S."/>
        </authorList>
    </citation>
    <scope>NUCLEOTIDE SEQUENCE [LARGE SCALE GENOMIC DNA]</scope>
    <source>
        <strain evidence="3">CH2 X CH6</strain>
    </source>
</reference>
<name>A7TB07_NEMVE</name>
<dbReference type="InterPro" id="IPR050951">
    <property type="entry name" value="Retrovirus_Pol_polyprotein"/>
</dbReference>
<dbReference type="InterPro" id="IPR041588">
    <property type="entry name" value="Integrase_H2C2"/>
</dbReference>
<keyword evidence="3" id="KW-1185">Reference proteome</keyword>
<protein>
    <recommendedName>
        <fullName evidence="1">Integrase zinc-binding domain-containing protein</fullName>
    </recommendedName>
</protein>
<feature type="domain" description="Integrase zinc-binding" evidence="1">
    <location>
        <begin position="4"/>
        <end position="56"/>
    </location>
</feature>
<dbReference type="PANTHER" id="PTHR37984">
    <property type="entry name" value="PROTEIN CBG26694"/>
    <property type="match status" value="1"/>
</dbReference>
<dbReference type="Pfam" id="PF17921">
    <property type="entry name" value="Integrase_H2C2"/>
    <property type="match status" value="1"/>
</dbReference>
<sequence length="62" mass="6940">QVMIPQSMYKTMLSKIQANHFGAESNIRMAREVLFWPGMRKAIQDACESCGTCAQYGQSAPK</sequence>
<dbReference type="HOGENOM" id="CLU_211842_0_0_1"/>
<dbReference type="PANTHER" id="PTHR37984:SF8">
    <property type="entry name" value="CCHC-TYPE DOMAIN-CONTAINING PROTEIN"/>
    <property type="match status" value="1"/>
</dbReference>
<dbReference type="OMA" id="KIQANHF"/>
<dbReference type="Gene3D" id="1.10.340.70">
    <property type="match status" value="1"/>
</dbReference>
<accession>A7TB07</accession>
<dbReference type="PhylomeDB" id="A7TB07"/>
<organism evidence="2 3">
    <name type="scientific">Nematostella vectensis</name>
    <name type="common">Starlet sea anemone</name>
    <dbReference type="NCBI Taxonomy" id="45351"/>
    <lineage>
        <taxon>Eukaryota</taxon>
        <taxon>Metazoa</taxon>
        <taxon>Cnidaria</taxon>
        <taxon>Anthozoa</taxon>
        <taxon>Hexacorallia</taxon>
        <taxon>Actiniaria</taxon>
        <taxon>Edwardsiidae</taxon>
        <taxon>Nematostella</taxon>
    </lineage>
</organism>
<evidence type="ECO:0000313" key="2">
    <source>
        <dbReference type="EMBL" id="EDO26810.1"/>
    </source>
</evidence>
<gene>
    <name evidence="2" type="ORF">NEMVEDRAFT_v1g49188</name>
</gene>
<evidence type="ECO:0000313" key="3">
    <source>
        <dbReference type="Proteomes" id="UP000001593"/>
    </source>
</evidence>